<accession>A0A6J3KPP4</accession>
<sequence>MSALTCFWFLFVCYLVCIKCAIVFDDTSIVDPIGSIDGDSRKNWTLFRQSLDSKAQQAPHWIRSIQRSVDKEVFKQLENTGDDGILVSSTDGCSRYCIDRYNKDGVNKQYVNVFWTDDIDMLDQSRPKDHSQLLLKTESTDTRNLNNIIKNCQIYLDLNCNTTETGTASNYADREFQPNVENSERNKSDRSRVIDPIGIKIAEKYNLNGQTQTNFLVNSTIHRIIVDIDGNVSNALLQIPMDATVSRDVTAISWTHKGDPNGVRIDTRNAPPGEWRMKLVGVEDSKYRFVVQGLVDEENDVDKLFSPNLRSNGNINDEANKYDRSNIKKEVDISQDEKETFNDKIMPIISDITVVEQQNLNATSSYKLVGNRKITRERSLKYVIQDRDENKQIRKEISTEYDLSMITPSTESMLLNLYEYVTIVDINKNLTVTSNSSNEKFVERMIPIEEWDKSHKKSSIGVIDNLDVDIRTPVQKNVGTSMRMIETLDNRELSEELANYANENIIEEKTMLIEVNKNSNLLVTPGTIHRIVFDVMNSCILPVRYVFRVKSTPFRLYNIQPAYTWIYPGQVSNVAVDLIVPDNAAPDTANTVTLFILGTEIKEKSVYLYVKGSLSKLTDDVKPTTEYSFNNNCAGKLVKDRCYKSRWSVDITIQDYDSGLKRVISSLNNVYPRTEFISGTRSPVTFYYSATCCDKTVKITAIDLLDNYSTITIDVTAWDNLSEAEIAAITVGALIALLFIIAITVLIIYCIRKRKSHNLPYTQRYGSRPPTQSERTTF</sequence>
<dbReference type="AlphaFoldDB" id="A0A6J3KPP4"/>
<evidence type="ECO:0000313" key="3">
    <source>
        <dbReference type="Proteomes" id="UP000504631"/>
    </source>
</evidence>
<keyword evidence="1" id="KW-0812">Transmembrane</keyword>
<dbReference type="Proteomes" id="UP000504631">
    <property type="component" value="Unplaced"/>
</dbReference>
<feature type="transmembrane region" description="Helical" evidence="1">
    <location>
        <begin position="726"/>
        <end position="751"/>
    </location>
</feature>
<keyword evidence="3" id="KW-1185">Reference proteome</keyword>
<dbReference type="GeneID" id="117236294"/>
<dbReference type="KEGG" id="bvk:117236294"/>
<gene>
    <name evidence="4" type="primary">LOC117236294</name>
</gene>
<reference evidence="4" key="1">
    <citation type="submission" date="2025-08" db="UniProtKB">
        <authorList>
            <consortium name="RefSeq"/>
        </authorList>
    </citation>
    <scope>IDENTIFICATION</scope>
    <source>
        <tissue evidence="4">Muscle</tissue>
    </source>
</reference>
<dbReference type="SUPFAM" id="SSF49354">
    <property type="entry name" value="PapD-like"/>
    <property type="match status" value="1"/>
</dbReference>
<feature type="chain" id="PRO_5026724268" evidence="2">
    <location>
        <begin position="21"/>
        <end position="778"/>
    </location>
</feature>
<dbReference type="RefSeq" id="XP_033355020.1">
    <property type="nucleotide sequence ID" value="XM_033499129.1"/>
</dbReference>
<keyword evidence="2" id="KW-0732">Signal</keyword>
<evidence type="ECO:0000256" key="2">
    <source>
        <dbReference type="SAM" id="SignalP"/>
    </source>
</evidence>
<evidence type="ECO:0000256" key="1">
    <source>
        <dbReference type="SAM" id="Phobius"/>
    </source>
</evidence>
<keyword evidence="1" id="KW-1133">Transmembrane helix</keyword>
<organism evidence="3 4">
    <name type="scientific">Bombus vosnesenskii</name>
    <dbReference type="NCBI Taxonomy" id="207650"/>
    <lineage>
        <taxon>Eukaryota</taxon>
        <taxon>Metazoa</taxon>
        <taxon>Ecdysozoa</taxon>
        <taxon>Arthropoda</taxon>
        <taxon>Hexapoda</taxon>
        <taxon>Insecta</taxon>
        <taxon>Pterygota</taxon>
        <taxon>Neoptera</taxon>
        <taxon>Endopterygota</taxon>
        <taxon>Hymenoptera</taxon>
        <taxon>Apocrita</taxon>
        <taxon>Aculeata</taxon>
        <taxon>Apoidea</taxon>
        <taxon>Anthophila</taxon>
        <taxon>Apidae</taxon>
        <taxon>Bombus</taxon>
        <taxon>Pyrobombus</taxon>
    </lineage>
</organism>
<keyword evidence="1" id="KW-0472">Membrane</keyword>
<proteinExistence type="predicted"/>
<feature type="signal peptide" evidence="2">
    <location>
        <begin position="1"/>
        <end position="20"/>
    </location>
</feature>
<evidence type="ECO:0000313" key="4">
    <source>
        <dbReference type="RefSeq" id="XP_033355020.1"/>
    </source>
</evidence>
<protein>
    <submittedName>
        <fullName evidence="4">Uncharacterized protein LOC117236294</fullName>
    </submittedName>
</protein>
<dbReference type="InterPro" id="IPR008962">
    <property type="entry name" value="PapD-like_sf"/>
</dbReference>
<name>A0A6J3KPP4_9HYME</name>